<dbReference type="InterPro" id="IPR003594">
    <property type="entry name" value="HATPase_dom"/>
</dbReference>
<name>A0ABU2RVU5_9ACTN</name>
<keyword evidence="1" id="KW-0808">Transferase</keyword>
<evidence type="ECO:0000256" key="1">
    <source>
        <dbReference type="ARBA" id="ARBA00022527"/>
    </source>
</evidence>
<dbReference type="Proteomes" id="UP001183777">
    <property type="component" value="Unassembled WGS sequence"/>
</dbReference>
<accession>A0ABU2RVU5</accession>
<dbReference type="Pfam" id="PF13581">
    <property type="entry name" value="HATPase_c_2"/>
    <property type="match status" value="1"/>
</dbReference>
<keyword evidence="1" id="KW-0418">Kinase</keyword>
<keyword evidence="3" id="KW-0547">Nucleotide-binding</keyword>
<dbReference type="Gene3D" id="3.30.565.10">
    <property type="entry name" value="Histidine kinase-like ATPase, C-terminal domain"/>
    <property type="match status" value="1"/>
</dbReference>
<dbReference type="InterPro" id="IPR036890">
    <property type="entry name" value="HATPase_C_sf"/>
</dbReference>
<keyword evidence="3" id="KW-0067">ATP-binding</keyword>
<gene>
    <name evidence="3" type="ORF">RM649_35805</name>
</gene>
<feature type="domain" description="Histidine kinase/HSP90-like ATPase" evidence="2">
    <location>
        <begin position="28"/>
        <end position="143"/>
    </location>
</feature>
<evidence type="ECO:0000313" key="3">
    <source>
        <dbReference type="EMBL" id="MDT0432967.1"/>
    </source>
</evidence>
<evidence type="ECO:0000259" key="2">
    <source>
        <dbReference type="Pfam" id="PF13581"/>
    </source>
</evidence>
<keyword evidence="4" id="KW-1185">Reference proteome</keyword>
<dbReference type="EMBL" id="JAVREX010000046">
    <property type="protein sequence ID" value="MDT0432967.1"/>
    <property type="molecule type" value="Genomic_DNA"/>
</dbReference>
<dbReference type="SUPFAM" id="SSF55874">
    <property type="entry name" value="ATPase domain of HSP90 chaperone/DNA topoisomerase II/histidine kinase"/>
    <property type="match status" value="1"/>
</dbReference>
<dbReference type="PANTHER" id="PTHR35526:SF3">
    <property type="entry name" value="ANTI-SIGMA-F FACTOR RSBW"/>
    <property type="match status" value="1"/>
</dbReference>
<protein>
    <submittedName>
        <fullName evidence="3">ATP-binding protein</fullName>
    </submittedName>
</protein>
<evidence type="ECO:0000313" key="4">
    <source>
        <dbReference type="Proteomes" id="UP001183777"/>
    </source>
</evidence>
<sequence>MMTMRRPALPFTPPHCGPPAVPPQLICSAHAESVRPARRYVREAVAYQAPDTPADALDTLELLASELVTNAYRYGSEPGDSLRVVVDAEQGRALVEVHDTRRKRPRVQPSSGERGRGRGLHLVELLAARWGTAERPMGKIVWVVVTW</sequence>
<comment type="caution">
    <text evidence="3">The sequence shown here is derived from an EMBL/GenBank/DDBJ whole genome shotgun (WGS) entry which is preliminary data.</text>
</comment>
<keyword evidence="1" id="KW-0723">Serine/threonine-protein kinase</keyword>
<dbReference type="GO" id="GO:0005524">
    <property type="term" value="F:ATP binding"/>
    <property type="evidence" value="ECO:0007669"/>
    <property type="project" value="UniProtKB-KW"/>
</dbReference>
<dbReference type="PANTHER" id="PTHR35526">
    <property type="entry name" value="ANTI-SIGMA-F FACTOR RSBW-RELATED"/>
    <property type="match status" value="1"/>
</dbReference>
<dbReference type="CDD" id="cd16936">
    <property type="entry name" value="HATPase_RsbW-like"/>
    <property type="match status" value="1"/>
</dbReference>
<proteinExistence type="predicted"/>
<reference evidence="4" key="1">
    <citation type="submission" date="2023-07" db="EMBL/GenBank/DDBJ databases">
        <title>30 novel species of actinomycetes from the DSMZ collection.</title>
        <authorList>
            <person name="Nouioui I."/>
        </authorList>
    </citation>
    <scope>NUCLEOTIDE SEQUENCE [LARGE SCALE GENOMIC DNA]</scope>
    <source>
        <strain evidence="4">DSM 41770</strain>
    </source>
</reference>
<organism evidence="3 4">
    <name type="scientific">Streptomyces salyersiae</name>
    <dbReference type="NCBI Taxonomy" id="3075530"/>
    <lineage>
        <taxon>Bacteria</taxon>
        <taxon>Bacillati</taxon>
        <taxon>Actinomycetota</taxon>
        <taxon>Actinomycetes</taxon>
        <taxon>Kitasatosporales</taxon>
        <taxon>Streptomycetaceae</taxon>
        <taxon>Streptomyces</taxon>
    </lineage>
</organism>
<dbReference type="InterPro" id="IPR050267">
    <property type="entry name" value="Anti-sigma-factor_SerPK"/>
</dbReference>
<dbReference type="RefSeq" id="WP_311661942.1">
    <property type="nucleotide sequence ID" value="NZ_JAVREX010000046.1"/>
</dbReference>